<dbReference type="SUPFAM" id="SSF64602">
    <property type="entry name" value="F1 ATPase inhibitor, IF1, C-terminal domain"/>
    <property type="match status" value="1"/>
</dbReference>
<comment type="subcellular location">
    <subcellularLocation>
        <location evidence="1">Mitochondrion</location>
    </subcellularLocation>
</comment>
<evidence type="ECO:0000256" key="5">
    <source>
        <dbReference type="SAM" id="Coils"/>
    </source>
</evidence>
<comment type="caution">
    <text evidence="6">The sequence shown here is derived from an EMBL/GenBank/DDBJ whole genome shotgun (WGS) entry which is preliminary data.</text>
</comment>
<name>A0A9W8A8M0_9FUNG</name>
<evidence type="ECO:0000256" key="3">
    <source>
        <dbReference type="ARBA" id="ARBA00023128"/>
    </source>
</evidence>
<comment type="similarity">
    <text evidence="2 4">Belongs to the ATPase inhibitor family.</text>
</comment>
<protein>
    <recommendedName>
        <fullName evidence="4">ATPase inhibitor, mitochondrial</fullName>
    </recommendedName>
</protein>
<evidence type="ECO:0000256" key="4">
    <source>
        <dbReference type="RuleBase" id="RU368087"/>
    </source>
</evidence>
<keyword evidence="5" id="KW-0175">Coiled coil</keyword>
<evidence type="ECO:0000313" key="6">
    <source>
        <dbReference type="EMBL" id="KAJ1921412.1"/>
    </source>
</evidence>
<dbReference type="AlphaFoldDB" id="A0A9W8A8M0"/>
<keyword evidence="7" id="KW-1185">Reference proteome</keyword>
<organism evidence="6 7">
    <name type="scientific">Mycoemilia scoparia</name>
    <dbReference type="NCBI Taxonomy" id="417184"/>
    <lineage>
        <taxon>Eukaryota</taxon>
        <taxon>Fungi</taxon>
        <taxon>Fungi incertae sedis</taxon>
        <taxon>Zoopagomycota</taxon>
        <taxon>Kickxellomycotina</taxon>
        <taxon>Kickxellomycetes</taxon>
        <taxon>Kickxellales</taxon>
        <taxon>Kickxellaceae</taxon>
        <taxon>Mycoemilia</taxon>
    </lineage>
</organism>
<dbReference type="Gene3D" id="1.20.5.500">
    <property type="entry name" value="Single helix bin"/>
    <property type="match status" value="1"/>
</dbReference>
<dbReference type="GO" id="GO:0042030">
    <property type="term" value="F:ATPase inhibitor activity"/>
    <property type="evidence" value="ECO:0007669"/>
    <property type="project" value="InterPro"/>
</dbReference>
<evidence type="ECO:0000256" key="1">
    <source>
        <dbReference type="ARBA" id="ARBA00004173"/>
    </source>
</evidence>
<dbReference type="GO" id="GO:0005739">
    <property type="term" value="C:mitochondrion"/>
    <property type="evidence" value="ECO:0007669"/>
    <property type="project" value="UniProtKB-SubCell"/>
</dbReference>
<keyword evidence="3" id="KW-0496">Mitochondrion</keyword>
<reference evidence="6" key="1">
    <citation type="submission" date="2022-07" db="EMBL/GenBank/DDBJ databases">
        <title>Phylogenomic reconstructions and comparative analyses of Kickxellomycotina fungi.</title>
        <authorList>
            <person name="Reynolds N.K."/>
            <person name="Stajich J.E."/>
            <person name="Barry K."/>
            <person name="Grigoriev I.V."/>
            <person name="Crous P."/>
            <person name="Smith M.E."/>
        </authorList>
    </citation>
    <scope>NUCLEOTIDE SEQUENCE</scope>
    <source>
        <strain evidence="6">NBRC 100468</strain>
    </source>
</reference>
<dbReference type="Pfam" id="PF04568">
    <property type="entry name" value="IATP"/>
    <property type="match status" value="1"/>
</dbReference>
<gene>
    <name evidence="6" type="ORF">H4219_000729</name>
</gene>
<evidence type="ECO:0000313" key="7">
    <source>
        <dbReference type="Proteomes" id="UP001150538"/>
    </source>
</evidence>
<dbReference type="InterPro" id="IPR007648">
    <property type="entry name" value="ATPase_inhibitor_mt"/>
</dbReference>
<proteinExistence type="inferred from homology"/>
<dbReference type="EMBL" id="JANBPU010000005">
    <property type="protein sequence ID" value="KAJ1921412.1"/>
    <property type="molecule type" value="Genomic_DNA"/>
</dbReference>
<feature type="coiled-coil region" evidence="5">
    <location>
        <begin position="41"/>
        <end position="79"/>
    </location>
</feature>
<accession>A0A9W8A8M0</accession>
<sequence length="80" mass="9559">MLSRTVRIQSLIAPTRAFTPMRQYTNSFKNREEASENMYFRQKEKEEIEALQKKLKEAEKKLEDIKDELKDHINNSKGQK</sequence>
<evidence type="ECO:0000256" key="2">
    <source>
        <dbReference type="ARBA" id="ARBA00010901"/>
    </source>
</evidence>
<dbReference type="Proteomes" id="UP001150538">
    <property type="component" value="Unassembled WGS sequence"/>
</dbReference>
<comment type="function">
    <text evidence="4">Inhibits the enzyme activity of ATPase.</text>
</comment>